<dbReference type="AlphaFoldDB" id="A0AAD4R4D7"/>
<organism evidence="1 2">
    <name type="scientific">Ditylenchus destructor</name>
    <dbReference type="NCBI Taxonomy" id="166010"/>
    <lineage>
        <taxon>Eukaryota</taxon>
        <taxon>Metazoa</taxon>
        <taxon>Ecdysozoa</taxon>
        <taxon>Nematoda</taxon>
        <taxon>Chromadorea</taxon>
        <taxon>Rhabditida</taxon>
        <taxon>Tylenchina</taxon>
        <taxon>Tylenchomorpha</taxon>
        <taxon>Sphaerularioidea</taxon>
        <taxon>Anguinidae</taxon>
        <taxon>Anguininae</taxon>
        <taxon>Ditylenchus</taxon>
    </lineage>
</organism>
<dbReference type="Proteomes" id="UP001201812">
    <property type="component" value="Unassembled WGS sequence"/>
</dbReference>
<dbReference type="EMBL" id="JAKKPZ010000004">
    <property type="protein sequence ID" value="KAI1721985.1"/>
    <property type="molecule type" value="Genomic_DNA"/>
</dbReference>
<reference evidence="1" key="1">
    <citation type="submission" date="2022-01" db="EMBL/GenBank/DDBJ databases">
        <title>Genome Sequence Resource for Two Populations of Ditylenchus destructor, the Migratory Endoparasitic Phytonematode.</title>
        <authorList>
            <person name="Zhang H."/>
            <person name="Lin R."/>
            <person name="Xie B."/>
        </authorList>
    </citation>
    <scope>NUCLEOTIDE SEQUENCE</scope>
    <source>
        <strain evidence="1">BazhouSP</strain>
    </source>
</reference>
<name>A0AAD4R4D7_9BILA</name>
<comment type="caution">
    <text evidence="1">The sequence shown here is derived from an EMBL/GenBank/DDBJ whole genome shotgun (WGS) entry which is preliminary data.</text>
</comment>
<accession>A0AAD4R4D7</accession>
<proteinExistence type="predicted"/>
<protein>
    <submittedName>
        <fullName evidence="1">Uncharacterized protein</fullName>
    </submittedName>
</protein>
<evidence type="ECO:0000313" key="2">
    <source>
        <dbReference type="Proteomes" id="UP001201812"/>
    </source>
</evidence>
<keyword evidence="2" id="KW-1185">Reference proteome</keyword>
<evidence type="ECO:0000313" key="1">
    <source>
        <dbReference type="EMBL" id="KAI1721985.1"/>
    </source>
</evidence>
<gene>
    <name evidence="1" type="ORF">DdX_04275</name>
</gene>
<sequence>MGNYRAEPDNKINPHFPYFLSSFAESCRAPKKAIGIHWGPDPAVCKCPSPCSPLPHISHEAACPYGVRQERRSPDLSDTHMAATLADSENPVSKIQNERSLTLLTSSTLRPILGCA</sequence>